<dbReference type="GO" id="GO:0003676">
    <property type="term" value="F:nucleic acid binding"/>
    <property type="evidence" value="ECO:0007669"/>
    <property type="project" value="InterPro"/>
</dbReference>
<comment type="similarity">
    <text evidence="11 13">Belongs to the RecU family.</text>
</comment>
<dbReference type="EC" id="3.1.21.10" evidence="13 14"/>
<dbReference type="EMBL" id="CP019728">
    <property type="protein sequence ID" value="AQS53066.1"/>
    <property type="molecule type" value="Genomic_DNA"/>
</dbReference>
<dbReference type="InterPro" id="IPR011335">
    <property type="entry name" value="Restrct_endonuc-II-like"/>
</dbReference>
<keyword evidence="3 13" id="KW-0540">Nuclease</keyword>
<dbReference type="GO" id="GO:0007059">
    <property type="term" value="P:chromosome segregation"/>
    <property type="evidence" value="ECO:0007669"/>
    <property type="project" value="UniProtKB-UniRule"/>
</dbReference>
<evidence type="ECO:0000256" key="2">
    <source>
        <dbReference type="ARBA" id="ARBA00022490"/>
    </source>
</evidence>
<feature type="binding site" evidence="13">
    <location>
        <position position="87"/>
    </location>
    <ligand>
        <name>Mg(2+)</name>
        <dbReference type="ChEBI" id="CHEBI:18420"/>
    </ligand>
</feature>
<evidence type="ECO:0000256" key="7">
    <source>
        <dbReference type="ARBA" id="ARBA00022801"/>
    </source>
</evidence>
<accession>A0A1S6ING7</accession>
<feature type="binding site" evidence="13">
    <location>
        <position position="121"/>
    </location>
    <ligand>
        <name>Mg(2+)</name>
        <dbReference type="ChEBI" id="CHEBI:18420"/>
    </ligand>
</feature>
<keyword evidence="16" id="KW-1185">Reference proteome</keyword>
<evidence type="ECO:0000256" key="3">
    <source>
        <dbReference type="ARBA" id="ARBA00022722"/>
    </source>
</evidence>
<dbReference type="GO" id="GO:0006281">
    <property type="term" value="P:DNA repair"/>
    <property type="evidence" value="ECO:0007669"/>
    <property type="project" value="UniProtKB-UniRule"/>
</dbReference>
<evidence type="ECO:0000256" key="6">
    <source>
        <dbReference type="ARBA" id="ARBA00022763"/>
    </source>
</evidence>
<dbReference type="STRING" id="708126.BW727_100673"/>
<proteinExistence type="inferred from homology"/>
<evidence type="ECO:0000256" key="11">
    <source>
        <dbReference type="ARBA" id="ARBA00023447"/>
    </source>
</evidence>
<dbReference type="Proteomes" id="UP000188993">
    <property type="component" value="Chromosome"/>
</dbReference>
<evidence type="ECO:0000256" key="10">
    <source>
        <dbReference type="ARBA" id="ARBA00023204"/>
    </source>
</evidence>
<keyword evidence="5 13" id="KW-0255">Endonuclease</keyword>
<dbReference type="InterPro" id="IPR004612">
    <property type="entry name" value="Resolv_RecU"/>
</dbReference>
<dbReference type="GO" id="GO:0008821">
    <property type="term" value="F:crossover junction DNA endonuclease activity"/>
    <property type="evidence" value="ECO:0007669"/>
    <property type="project" value="UniProtKB-EC"/>
</dbReference>
<name>A0A1S6ING7_9LACT</name>
<dbReference type="NCBIfam" id="TIGR00648">
    <property type="entry name" value="recU"/>
    <property type="match status" value="1"/>
</dbReference>
<dbReference type="GO" id="GO:0000287">
    <property type="term" value="F:magnesium ion binding"/>
    <property type="evidence" value="ECO:0007669"/>
    <property type="project" value="UniProtKB-UniRule"/>
</dbReference>
<feature type="site" description="Transition state stabilizer" evidence="13">
    <location>
        <position position="104"/>
    </location>
</feature>
<comment type="function">
    <text evidence="13">Endonuclease that resolves Holliday junction intermediates in genetic recombination. Cleaves mobile four-strand junctions by introducing symmetrical nicks in paired strands. Promotes annealing of linear ssDNA with homologous dsDNA. Required for DNA repair, homologous recombination and chromosome segregation.</text>
</comment>
<protein>
    <recommendedName>
        <fullName evidence="12 13">Holliday junction resolvase RecU</fullName>
        <ecNumber evidence="13 14">3.1.21.10</ecNumber>
    </recommendedName>
    <alternativeName>
        <fullName evidence="13">Recombination protein U homolog</fullName>
    </alternativeName>
</protein>
<comment type="catalytic activity">
    <reaction evidence="13">
        <text>Endonucleolytic cleavage at a junction such as a reciprocal single-stranded crossover between two homologous DNA duplexes (Holliday junction).</text>
        <dbReference type="EC" id="3.1.21.10"/>
    </reaction>
</comment>
<keyword evidence="10 13" id="KW-0234">DNA repair</keyword>
<evidence type="ECO:0000313" key="15">
    <source>
        <dbReference type="EMBL" id="AQS53066.1"/>
    </source>
</evidence>
<dbReference type="KEGG" id="jda:BW727_100673"/>
<dbReference type="OrthoDB" id="9783592at2"/>
<evidence type="ECO:0000256" key="4">
    <source>
        <dbReference type="ARBA" id="ARBA00022723"/>
    </source>
</evidence>
<evidence type="ECO:0000256" key="14">
    <source>
        <dbReference type="NCBIfam" id="TIGR00648"/>
    </source>
</evidence>
<comment type="subcellular location">
    <subcellularLocation>
        <location evidence="1 13">Cytoplasm</location>
    </subcellularLocation>
</comment>
<dbReference type="NCBIfam" id="NF002584">
    <property type="entry name" value="PRK02234.1-5"/>
    <property type="match status" value="1"/>
</dbReference>
<evidence type="ECO:0000256" key="13">
    <source>
        <dbReference type="HAMAP-Rule" id="MF_00130"/>
    </source>
</evidence>
<organism evidence="15 16">
    <name type="scientific">Jeotgalibaca dankookensis</name>
    <dbReference type="NCBI Taxonomy" id="708126"/>
    <lineage>
        <taxon>Bacteria</taxon>
        <taxon>Bacillati</taxon>
        <taxon>Bacillota</taxon>
        <taxon>Bacilli</taxon>
        <taxon>Lactobacillales</taxon>
        <taxon>Carnobacteriaceae</taxon>
        <taxon>Jeotgalibaca</taxon>
    </lineage>
</organism>
<keyword evidence="7 13" id="KW-0378">Hydrolase</keyword>
<dbReference type="RefSeq" id="WP_062470553.1">
    <property type="nucleotide sequence ID" value="NZ_BBYN01000020.1"/>
</dbReference>
<keyword evidence="4 13" id="KW-0479">Metal-binding</keyword>
<keyword evidence="6 13" id="KW-0227">DNA damage</keyword>
<dbReference type="SUPFAM" id="SSF52980">
    <property type="entry name" value="Restriction endonuclease-like"/>
    <property type="match status" value="1"/>
</dbReference>
<keyword evidence="8 13" id="KW-0460">Magnesium</keyword>
<feature type="binding site" evidence="13">
    <location>
        <position position="89"/>
    </location>
    <ligand>
        <name>Mg(2+)</name>
        <dbReference type="ChEBI" id="CHEBI:18420"/>
    </ligand>
</feature>
<evidence type="ECO:0000256" key="1">
    <source>
        <dbReference type="ARBA" id="ARBA00004496"/>
    </source>
</evidence>
<dbReference type="GO" id="GO:0005737">
    <property type="term" value="C:cytoplasm"/>
    <property type="evidence" value="ECO:0007669"/>
    <property type="project" value="UniProtKB-SubCell"/>
</dbReference>
<evidence type="ECO:0000313" key="16">
    <source>
        <dbReference type="Proteomes" id="UP000188993"/>
    </source>
</evidence>
<dbReference type="CDD" id="cd22354">
    <property type="entry name" value="RecU-like"/>
    <property type="match status" value="1"/>
</dbReference>
<dbReference type="AlphaFoldDB" id="A0A1S6ING7"/>
<reference evidence="15 16" key="1">
    <citation type="journal article" date="2014" name="Int. J. Syst. Evol. Microbiol.">
        <title>Jeotgalibaca dankookensis gen. nov., sp. nov., a member of the family Carnobacteriaceae, isolated from seujeot (Korean traditional food).</title>
        <authorList>
            <person name="Lee D.G."/>
            <person name="Trujillo M.E."/>
            <person name="Kang H."/>
            <person name="Ahn T.Y."/>
        </authorList>
    </citation>
    <scope>NUCLEOTIDE SEQUENCE [LARGE SCALE GENOMIC DNA]</scope>
    <source>
        <strain evidence="15 16">EX-07</strain>
    </source>
</reference>
<gene>
    <name evidence="13 15" type="primary">recU</name>
    <name evidence="15" type="ORF">BW727_100673</name>
</gene>
<feature type="binding site" evidence="13">
    <location>
        <position position="102"/>
    </location>
    <ligand>
        <name>Mg(2+)</name>
        <dbReference type="ChEBI" id="CHEBI:18420"/>
    </ligand>
</feature>
<evidence type="ECO:0000256" key="9">
    <source>
        <dbReference type="ARBA" id="ARBA00023172"/>
    </source>
</evidence>
<sequence>MTINYPNGKKFIPPSPLLKTKRPSSRVQHGKRGMRLEEEIAASNAFYLEREIAVIHKKPTPIQVVKVDYPKRSAAVINEAYYRHSSTTDFNGIYRGKYIDFEAKETQNKLSFPLKNFHEHQIVHMEKCQKLGGLTFVLIRFSSLNRVFLLESSYLSQFWNNQDKNDTRKSIPLNYIEKYGYEVYYGFQPPLDYLKIVDQLIESKNKRKGDHCGE</sequence>
<dbReference type="Gene3D" id="3.40.1350.10">
    <property type="match status" value="1"/>
</dbReference>
<comment type="cofactor">
    <cofactor evidence="13">
        <name>Mg(2+)</name>
        <dbReference type="ChEBI" id="CHEBI:18420"/>
    </cofactor>
    <text evidence="13">Binds 1 Mg(2+) ion per subunit.</text>
</comment>
<dbReference type="InterPro" id="IPR011856">
    <property type="entry name" value="tRNA_endonuc-like_dom_sf"/>
</dbReference>
<evidence type="ECO:0000256" key="5">
    <source>
        <dbReference type="ARBA" id="ARBA00022759"/>
    </source>
</evidence>
<dbReference type="Pfam" id="PF03838">
    <property type="entry name" value="RecU"/>
    <property type="match status" value="1"/>
</dbReference>
<dbReference type="HAMAP" id="MF_00130">
    <property type="entry name" value="RecU"/>
    <property type="match status" value="1"/>
</dbReference>
<keyword evidence="9 13" id="KW-0233">DNA recombination</keyword>
<dbReference type="PIRSF" id="PIRSF037785">
    <property type="entry name" value="RecU"/>
    <property type="match status" value="1"/>
</dbReference>
<dbReference type="GO" id="GO:0006310">
    <property type="term" value="P:DNA recombination"/>
    <property type="evidence" value="ECO:0007669"/>
    <property type="project" value="UniProtKB-UniRule"/>
</dbReference>
<evidence type="ECO:0000256" key="12">
    <source>
        <dbReference type="ARBA" id="ARBA00029523"/>
    </source>
</evidence>
<evidence type="ECO:0000256" key="8">
    <source>
        <dbReference type="ARBA" id="ARBA00022842"/>
    </source>
</evidence>
<keyword evidence="2 13" id="KW-0963">Cytoplasm</keyword>